<gene>
    <name evidence="2" type="ORF">ACFFU4_11475</name>
</gene>
<dbReference type="InterPro" id="IPR003593">
    <property type="entry name" value="AAA+_ATPase"/>
</dbReference>
<dbReference type="InterPro" id="IPR050764">
    <property type="entry name" value="CbbQ/NirQ/NorQ/GpvN"/>
</dbReference>
<dbReference type="Pfam" id="PF07728">
    <property type="entry name" value="AAA_5"/>
    <property type="match status" value="1"/>
</dbReference>
<dbReference type="PANTHER" id="PTHR42759">
    <property type="entry name" value="MOXR FAMILY PROTEIN"/>
    <property type="match status" value="1"/>
</dbReference>
<organism evidence="2 3">
    <name type="scientific">Roseovarius ramblicola</name>
    <dbReference type="NCBI Taxonomy" id="2022336"/>
    <lineage>
        <taxon>Bacteria</taxon>
        <taxon>Pseudomonadati</taxon>
        <taxon>Pseudomonadota</taxon>
        <taxon>Alphaproteobacteria</taxon>
        <taxon>Rhodobacterales</taxon>
        <taxon>Roseobacteraceae</taxon>
        <taxon>Roseovarius</taxon>
    </lineage>
</organism>
<protein>
    <submittedName>
        <fullName evidence="2">AAA family ATPase</fullName>
    </submittedName>
</protein>
<feature type="domain" description="AAA+ ATPase" evidence="1">
    <location>
        <begin position="32"/>
        <end position="198"/>
    </location>
</feature>
<dbReference type="RefSeq" id="WP_377069908.1">
    <property type="nucleotide sequence ID" value="NZ_JBHMEC010000017.1"/>
</dbReference>
<dbReference type="InterPro" id="IPR011704">
    <property type="entry name" value="ATPase_dyneun-rel_AAA"/>
</dbReference>
<accession>A0ABV5I0Z8</accession>
<evidence type="ECO:0000313" key="2">
    <source>
        <dbReference type="EMBL" id="MFB9150368.1"/>
    </source>
</evidence>
<dbReference type="PANTHER" id="PTHR42759:SF1">
    <property type="entry name" value="MAGNESIUM-CHELATASE SUBUNIT CHLD"/>
    <property type="match status" value="1"/>
</dbReference>
<dbReference type="EMBL" id="JBHMEC010000017">
    <property type="protein sequence ID" value="MFB9150368.1"/>
    <property type="molecule type" value="Genomic_DNA"/>
</dbReference>
<evidence type="ECO:0000259" key="1">
    <source>
        <dbReference type="SMART" id="SM00382"/>
    </source>
</evidence>
<dbReference type="CDD" id="cd00009">
    <property type="entry name" value="AAA"/>
    <property type="match status" value="1"/>
</dbReference>
<dbReference type="Proteomes" id="UP001589670">
    <property type="component" value="Unassembled WGS sequence"/>
</dbReference>
<keyword evidence="3" id="KW-1185">Reference proteome</keyword>
<comment type="caution">
    <text evidence="2">The sequence shown here is derived from an EMBL/GenBank/DDBJ whole genome shotgun (WGS) entry which is preliminary data.</text>
</comment>
<dbReference type="InterPro" id="IPR027417">
    <property type="entry name" value="P-loop_NTPase"/>
</dbReference>
<sequence length="292" mass="31563">MTDWRALRDRLAGQGYIAAPDLAMALHLSISLGRPLLLEGAAGVGKTEVARALAAAEGTRLIRLQCYEGLDAAHAIYEWNYQKQLLAIRAAAEGGETGTAVEQRIFSEEFLLERPLLQAIRQPEAPVLLIDEIDRADEEFEAYLLEVLSDFQITVPELGTITARSIPRVVLTSNGTRDLSDALRRRCMYAHVAYPDRETELAILHARAPGLEARLAAQIVGFVQAIRREQLEKVPGVAEMLDFAAAVAGLGVADLSADPAVLHATMATLLKTEGDRAAIPPEVAARLVGKAA</sequence>
<evidence type="ECO:0000313" key="3">
    <source>
        <dbReference type="Proteomes" id="UP001589670"/>
    </source>
</evidence>
<dbReference type="SMART" id="SM00382">
    <property type="entry name" value="AAA"/>
    <property type="match status" value="1"/>
</dbReference>
<proteinExistence type="predicted"/>
<dbReference type="SUPFAM" id="SSF52540">
    <property type="entry name" value="P-loop containing nucleoside triphosphate hydrolases"/>
    <property type="match status" value="1"/>
</dbReference>
<reference evidence="2 3" key="1">
    <citation type="submission" date="2024-09" db="EMBL/GenBank/DDBJ databases">
        <authorList>
            <person name="Sun Q."/>
            <person name="Mori K."/>
        </authorList>
    </citation>
    <scope>NUCLEOTIDE SEQUENCE [LARGE SCALE GENOMIC DNA]</scope>
    <source>
        <strain evidence="2 3">CECT 9424</strain>
    </source>
</reference>
<dbReference type="Gene3D" id="3.40.50.300">
    <property type="entry name" value="P-loop containing nucleotide triphosphate hydrolases"/>
    <property type="match status" value="1"/>
</dbReference>
<name>A0ABV5I0Z8_9RHOB</name>